<reference evidence="3" key="1">
    <citation type="submission" date="2024-04" db="EMBL/GenBank/DDBJ databases">
        <authorList>
            <person name="Shaw F."/>
            <person name="Minotto A."/>
        </authorList>
    </citation>
    <scope>NUCLEOTIDE SEQUENCE [LARGE SCALE GENOMIC DNA]</scope>
</reference>
<feature type="region of interest" description="Disordered" evidence="1">
    <location>
        <begin position="15"/>
        <end position="37"/>
    </location>
</feature>
<sequence length="152" mass="17031">MATIPSKDTAVVNADNAEPLLFPSTTDDMEVGPDSTKVHRTPRTIYERPLSSLPDTHEPIDIAPKATLQRYRLVYCRRFVDECTLQIDGFDEFPNVEYATISYVWHGNKPDSICELGQLFAVKGAEDADLISVNLLRQTRMVVARQAVHPAD</sequence>
<protein>
    <submittedName>
        <fullName evidence="2">Uncharacterized protein</fullName>
    </submittedName>
</protein>
<evidence type="ECO:0000256" key="1">
    <source>
        <dbReference type="SAM" id="MobiDB-lite"/>
    </source>
</evidence>
<gene>
    <name evidence="2" type="ORF">GFSPODELE1_LOCUS3849</name>
</gene>
<accession>A0ABP1D2A4</accession>
<organism evidence="2 3">
    <name type="scientific">Somion occarium</name>
    <dbReference type="NCBI Taxonomy" id="3059160"/>
    <lineage>
        <taxon>Eukaryota</taxon>
        <taxon>Fungi</taxon>
        <taxon>Dikarya</taxon>
        <taxon>Basidiomycota</taxon>
        <taxon>Agaricomycotina</taxon>
        <taxon>Agaricomycetes</taxon>
        <taxon>Polyporales</taxon>
        <taxon>Cerrenaceae</taxon>
        <taxon>Somion</taxon>
    </lineage>
</organism>
<dbReference type="Proteomes" id="UP001497453">
    <property type="component" value="Chromosome 2"/>
</dbReference>
<keyword evidence="3" id="KW-1185">Reference proteome</keyword>
<proteinExistence type="predicted"/>
<dbReference type="EMBL" id="OZ037945">
    <property type="protein sequence ID" value="CAL1702035.1"/>
    <property type="molecule type" value="Genomic_DNA"/>
</dbReference>
<name>A0ABP1D2A4_9APHY</name>
<evidence type="ECO:0000313" key="2">
    <source>
        <dbReference type="EMBL" id="CAL1702035.1"/>
    </source>
</evidence>
<evidence type="ECO:0000313" key="3">
    <source>
        <dbReference type="Proteomes" id="UP001497453"/>
    </source>
</evidence>